<evidence type="ECO:0000313" key="2">
    <source>
        <dbReference type="Proteomes" id="UP000186230"/>
    </source>
</evidence>
<evidence type="ECO:0000313" key="1">
    <source>
        <dbReference type="EMBL" id="APU68028.1"/>
    </source>
</evidence>
<protein>
    <submittedName>
        <fullName evidence="1">Uncharacterized protein</fullName>
    </submittedName>
</protein>
<organism evidence="1 2">
    <name type="scientific">Christiangramia flava JLT2011</name>
    <dbReference type="NCBI Taxonomy" id="1229726"/>
    <lineage>
        <taxon>Bacteria</taxon>
        <taxon>Pseudomonadati</taxon>
        <taxon>Bacteroidota</taxon>
        <taxon>Flavobacteriia</taxon>
        <taxon>Flavobacteriales</taxon>
        <taxon>Flavobacteriaceae</taxon>
        <taxon>Christiangramia</taxon>
    </lineage>
</organism>
<dbReference type="STRING" id="1229726.GRFL_1304"/>
<proteinExistence type="predicted"/>
<reference evidence="1 2" key="1">
    <citation type="submission" date="2016-07" db="EMBL/GenBank/DDBJ databases">
        <title>Multi-omics approach to identify versatile polysaccharide utilization systems of a marine flavobacterium Gramella flava.</title>
        <authorList>
            <person name="Tang K."/>
        </authorList>
    </citation>
    <scope>NUCLEOTIDE SEQUENCE [LARGE SCALE GENOMIC DNA]</scope>
    <source>
        <strain evidence="1 2">JLT2011</strain>
    </source>
</reference>
<dbReference type="Proteomes" id="UP000186230">
    <property type="component" value="Chromosome"/>
</dbReference>
<sequence length="129" mass="14760">MLSKGFRDEENEKAGQVLTGLLEENFEPDLWRKQQREKVSKILEELSGIGISELYDISPDVLLLKLQEQEFTAAQYEQLGDLLFNISRVEPEHHLELSAHAVALYEHSQIQSKTFSFSLIEKINSAKNA</sequence>
<dbReference type="OrthoDB" id="1435645at2"/>
<dbReference type="AlphaFoldDB" id="A0A1L7I329"/>
<dbReference type="EMBL" id="CP016359">
    <property type="protein sequence ID" value="APU68028.1"/>
    <property type="molecule type" value="Genomic_DNA"/>
</dbReference>
<name>A0A1L7I329_9FLAO</name>
<keyword evidence="2" id="KW-1185">Reference proteome</keyword>
<dbReference type="KEGG" id="gfl:GRFL_1304"/>
<accession>A0A1L7I329</accession>
<dbReference type="RefSeq" id="WP_083643843.1">
    <property type="nucleotide sequence ID" value="NZ_AMRU01000002.1"/>
</dbReference>
<gene>
    <name evidence="1" type="ORF">GRFL_1304</name>
</gene>